<dbReference type="Proteomes" id="UP001392437">
    <property type="component" value="Unassembled WGS sequence"/>
</dbReference>
<sequence length="70" mass="7562">MSWTEPFAFCSSIADLNGPDLPEISNEQACATTTQYTAPFIPLAAPNNHYALPEETIESSGSQNPLLFNS</sequence>
<gene>
    <name evidence="1" type="ORF">PG999_004465</name>
</gene>
<reference evidence="1 2" key="1">
    <citation type="submission" date="2023-01" db="EMBL/GenBank/DDBJ databases">
        <title>Analysis of 21 Apiospora genomes using comparative genomics revels a genus with tremendous synthesis potential of carbohydrate active enzymes and secondary metabolites.</title>
        <authorList>
            <person name="Sorensen T."/>
        </authorList>
    </citation>
    <scope>NUCLEOTIDE SEQUENCE [LARGE SCALE GENOMIC DNA]</scope>
    <source>
        <strain evidence="1 2">CBS 117206</strain>
    </source>
</reference>
<protein>
    <submittedName>
        <fullName evidence="1">Uncharacterized protein</fullName>
    </submittedName>
</protein>
<evidence type="ECO:0000313" key="2">
    <source>
        <dbReference type="Proteomes" id="UP001392437"/>
    </source>
</evidence>
<evidence type="ECO:0000313" key="1">
    <source>
        <dbReference type="EMBL" id="KAK8120345.1"/>
    </source>
</evidence>
<proteinExistence type="predicted"/>
<name>A0AAW0QZF8_9PEZI</name>
<organism evidence="1 2">
    <name type="scientific">Apiospora kogelbergensis</name>
    <dbReference type="NCBI Taxonomy" id="1337665"/>
    <lineage>
        <taxon>Eukaryota</taxon>
        <taxon>Fungi</taxon>
        <taxon>Dikarya</taxon>
        <taxon>Ascomycota</taxon>
        <taxon>Pezizomycotina</taxon>
        <taxon>Sordariomycetes</taxon>
        <taxon>Xylariomycetidae</taxon>
        <taxon>Amphisphaeriales</taxon>
        <taxon>Apiosporaceae</taxon>
        <taxon>Apiospora</taxon>
    </lineage>
</organism>
<dbReference type="EMBL" id="JAQQWP010000004">
    <property type="protein sequence ID" value="KAK8120345.1"/>
    <property type="molecule type" value="Genomic_DNA"/>
</dbReference>
<keyword evidence="2" id="KW-1185">Reference proteome</keyword>
<accession>A0AAW0QZF8</accession>
<comment type="caution">
    <text evidence="1">The sequence shown here is derived from an EMBL/GenBank/DDBJ whole genome shotgun (WGS) entry which is preliminary data.</text>
</comment>
<dbReference type="AlphaFoldDB" id="A0AAW0QZF8"/>